<dbReference type="AlphaFoldDB" id="A0A821Z9J8"/>
<protein>
    <submittedName>
        <fullName evidence="1">Uncharacterized protein</fullName>
    </submittedName>
</protein>
<proteinExistence type="predicted"/>
<evidence type="ECO:0000313" key="2">
    <source>
        <dbReference type="Proteomes" id="UP000663848"/>
    </source>
</evidence>
<comment type="caution">
    <text evidence="1">The sequence shown here is derived from an EMBL/GenBank/DDBJ whole genome shotgun (WGS) entry which is preliminary data.</text>
</comment>
<dbReference type="Proteomes" id="UP000663848">
    <property type="component" value="Unassembled WGS sequence"/>
</dbReference>
<evidence type="ECO:0000313" key="1">
    <source>
        <dbReference type="EMBL" id="CAF4977416.1"/>
    </source>
</evidence>
<dbReference type="EMBL" id="CAJOBR010027660">
    <property type="protein sequence ID" value="CAF4977416.1"/>
    <property type="molecule type" value="Genomic_DNA"/>
</dbReference>
<gene>
    <name evidence="1" type="ORF">QYT958_LOCUS35827</name>
</gene>
<feature type="non-terminal residue" evidence="1">
    <location>
        <position position="1"/>
    </location>
</feature>
<sequence length="75" mass="8233">MALFLLLESDLNPLKYNTRTTIREELPDNISVLVNCAATGHFKNILSHTDDEYQYTLIANTLAPILEGVGVSVAA</sequence>
<name>A0A821Z9J8_9BILA</name>
<organism evidence="1 2">
    <name type="scientific">Rotaria socialis</name>
    <dbReference type="NCBI Taxonomy" id="392032"/>
    <lineage>
        <taxon>Eukaryota</taxon>
        <taxon>Metazoa</taxon>
        <taxon>Spiralia</taxon>
        <taxon>Gnathifera</taxon>
        <taxon>Rotifera</taxon>
        <taxon>Eurotatoria</taxon>
        <taxon>Bdelloidea</taxon>
        <taxon>Philodinida</taxon>
        <taxon>Philodinidae</taxon>
        <taxon>Rotaria</taxon>
    </lineage>
</organism>
<reference evidence="1" key="1">
    <citation type="submission" date="2021-02" db="EMBL/GenBank/DDBJ databases">
        <authorList>
            <person name="Nowell W R."/>
        </authorList>
    </citation>
    <scope>NUCLEOTIDE SEQUENCE</scope>
</reference>
<accession>A0A821Z9J8</accession>